<dbReference type="Pfam" id="PF12762">
    <property type="entry name" value="DDE_Tnp_IS1595"/>
    <property type="match status" value="1"/>
</dbReference>
<feature type="domain" description="ISXO2-like transposase" evidence="2">
    <location>
        <begin position="142"/>
        <end position="311"/>
    </location>
</feature>
<dbReference type="RefSeq" id="WP_370596794.1">
    <property type="nucleotide sequence ID" value="NZ_JALBUR010000083.1"/>
</dbReference>
<dbReference type="SMART" id="SM01126">
    <property type="entry name" value="DDE_Tnp_IS1595"/>
    <property type="match status" value="1"/>
</dbReference>
<proteinExistence type="predicted"/>
<keyword evidence="4" id="KW-1185">Reference proteome</keyword>
<evidence type="ECO:0000256" key="1">
    <source>
        <dbReference type="SAM" id="MobiDB-lite"/>
    </source>
</evidence>
<accession>A0AB35U6T1</accession>
<dbReference type="AlphaFoldDB" id="A0AB35U6T1"/>
<dbReference type="InterPro" id="IPR024445">
    <property type="entry name" value="Tnp_ISXO2-like"/>
</dbReference>
<dbReference type="Proteomes" id="UP001286174">
    <property type="component" value="Unassembled WGS sequence"/>
</dbReference>
<dbReference type="InterPro" id="IPR011723">
    <property type="entry name" value="Znf/thioredoxin_put"/>
</dbReference>
<evidence type="ECO:0000259" key="2">
    <source>
        <dbReference type="SMART" id="SM01126"/>
    </source>
</evidence>
<dbReference type="NCBIfam" id="TIGR02098">
    <property type="entry name" value="MJ0042_CXXC"/>
    <property type="match status" value="1"/>
</dbReference>
<feature type="region of interest" description="Disordered" evidence="1">
    <location>
        <begin position="165"/>
        <end position="184"/>
    </location>
</feature>
<gene>
    <name evidence="3" type="ORF">MOZ60_11505</name>
</gene>
<evidence type="ECO:0000313" key="4">
    <source>
        <dbReference type="Proteomes" id="UP001286174"/>
    </source>
</evidence>
<feature type="compositionally biased region" description="Basic residues" evidence="1">
    <location>
        <begin position="168"/>
        <end position="182"/>
    </location>
</feature>
<evidence type="ECO:0000313" key="3">
    <source>
        <dbReference type="EMBL" id="MDX8420700.1"/>
    </source>
</evidence>
<protein>
    <submittedName>
        <fullName evidence="3">IS1595 family transposase</fullName>
    </submittedName>
</protein>
<dbReference type="NCBIfam" id="NF033547">
    <property type="entry name" value="transpos_IS1595"/>
    <property type="match status" value="1"/>
</dbReference>
<reference evidence="3 4" key="1">
    <citation type="submission" date="2022-03" db="EMBL/GenBank/DDBJ databases">
        <title>Novel taxa within the pig intestine.</title>
        <authorList>
            <person name="Wylensek D."/>
            <person name="Bishof K."/>
            <person name="Afrizal A."/>
            <person name="Clavel T."/>
        </authorList>
    </citation>
    <scope>NUCLEOTIDE SEQUENCE [LARGE SCALE GENOMIC DNA]</scope>
    <source>
        <strain evidence="3 4">CLA-KB-P133</strain>
    </source>
</reference>
<organism evidence="3 4">
    <name type="scientific">Grylomicrobium aquisgranensis</name>
    <dbReference type="NCBI Taxonomy" id="2926318"/>
    <lineage>
        <taxon>Bacteria</taxon>
        <taxon>Bacillati</taxon>
        <taxon>Bacillota</taxon>
        <taxon>Erysipelotrichia</taxon>
        <taxon>Erysipelotrichales</taxon>
        <taxon>Erysipelotrichaceae</taxon>
        <taxon>Grylomicrobium</taxon>
    </lineage>
</organism>
<comment type="caution">
    <text evidence="3">The sequence shown here is derived from an EMBL/GenBank/DDBJ whole genome shotgun (WGS) entry which is preliminary data.</text>
</comment>
<dbReference type="EMBL" id="JALBUR010000083">
    <property type="protein sequence ID" value="MDX8420700.1"/>
    <property type="molecule type" value="Genomic_DNA"/>
</dbReference>
<name>A0AB35U6T1_9FIRM</name>
<sequence length="350" mass="40157">MLVNQNFLNSLSPVEIEFIRVGLEKLFREKVNCTTTNYENLSLHVEKCPHCGSTHFVKNGFNPHNRQKYRCKKCKSVFMATTGTMFTHSRTSFDIWTTFISGELNGMTLTQHSVATGLSVTTCFNMRHKLYQAAAKIQNNVVLSGNVELDPTYTKINLKGTRKDKMPRFSKQRGKHRRHSTKRALPGTSHHKICLVTAIDEHDNILFKIGGLGRESAEILNQYSSHFAAHSTIISDDSHSIQTFVGDNHFNSDIIPSNGYLTPKGNTVSEVNELHSELKNMIRQKHGISTRHLQGYLNWIVMKKYLKYRLDMRKWKSEAYMETMFEQIPFTCAEIPKLKMPINLYEAYSS</sequence>